<dbReference type="Pfam" id="PF00778">
    <property type="entry name" value="DIX"/>
    <property type="match status" value="1"/>
</dbReference>
<dbReference type="EnsemblMetazoa" id="XM_776899">
    <property type="protein sequence ID" value="XP_781992"/>
    <property type="gene ID" value="LOC576611"/>
</dbReference>
<dbReference type="GO" id="GO:0090090">
    <property type="term" value="P:negative regulation of canonical Wnt signaling pathway"/>
    <property type="evidence" value="ECO:0000318"/>
    <property type="project" value="GO_Central"/>
</dbReference>
<dbReference type="InParanoid" id="A0A7M7HQC4"/>
<feature type="region of interest" description="Disordered" evidence="5">
    <location>
        <begin position="449"/>
        <end position="484"/>
    </location>
</feature>
<reference evidence="8" key="2">
    <citation type="submission" date="2021-01" db="UniProtKB">
        <authorList>
            <consortium name="EnsemblMetazoa"/>
        </authorList>
    </citation>
    <scope>IDENTIFICATION</scope>
</reference>
<dbReference type="InterPro" id="IPR036305">
    <property type="entry name" value="RGS_sf"/>
</dbReference>
<dbReference type="AlphaFoldDB" id="A0A7M7HQC4"/>
<evidence type="ECO:0000259" key="7">
    <source>
        <dbReference type="PROSITE" id="PS50841"/>
    </source>
</evidence>
<dbReference type="Proteomes" id="UP000007110">
    <property type="component" value="Unassembled WGS sequence"/>
</dbReference>
<feature type="region of interest" description="Disordered" evidence="5">
    <location>
        <begin position="314"/>
        <end position="345"/>
    </location>
</feature>
<dbReference type="GeneID" id="576611"/>
<dbReference type="GO" id="GO:0005886">
    <property type="term" value="C:plasma membrane"/>
    <property type="evidence" value="ECO:0000318"/>
    <property type="project" value="GO_Central"/>
</dbReference>
<organism evidence="8 9">
    <name type="scientific">Strongylocentrotus purpuratus</name>
    <name type="common">Purple sea urchin</name>
    <dbReference type="NCBI Taxonomy" id="7668"/>
    <lineage>
        <taxon>Eukaryota</taxon>
        <taxon>Metazoa</taxon>
        <taxon>Echinodermata</taxon>
        <taxon>Eleutherozoa</taxon>
        <taxon>Echinozoa</taxon>
        <taxon>Echinoidea</taxon>
        <taxon>Euechinoidea</taxon>
        <taxon>Echinacea</taxon>
        <taxon>Camarodonta</taxon>
        <taxon>Echinidea</taxon>
        <taxon>Strongylocentrotidae</taxon>
        <taxon>Strongylocentrotus</taxon>
    </lineage>
</organism>
<keyword evidence="3 4" id="KW-0879">Wnt signaling pathway</keyword>
<dbReference type="SMART" id="SM00021">
    <property type="entry name" value="DAX"/>
    <property type="match status" value="1"/>
</dbReference>
<feature type="compositionally biased region" description="Low complexity" evidence="5">
    <location>
        <begin position="33"/>
        <end position="47"/>
    </location>
</feature>
<name>A0A7M7HQC4_STRPU</name>
<feature type="region of interest" description="Disordered" evidence="5">
    <location>
        <begin position="542"/>
        <end position="571"/>
    </location>
</feature>
<dbReference type="PANTHER" id="PTHR46102:SF2">
    <property type="entry name" value="AXIN"/>
    <property type="match status" value="1"/>
</dbReference>
<reference evidence="9" key="1">
    <citation type="submission" date="2015-02" db="EMBL/GenBank/DDBJ databases">
        <title>Genome sequencing for Strongylocentrotus purpuratus.</title>
        <authorList>
            <person name="Murali S."/>
            <person name="Liu Y."/>
            <person name="Vee V."/>
            <person name="English A."/>
            <person name="Wang M."/>
            <person name="Skinner E."/>
            <person name="Han Y."/>
            <person name="Muzny D.M."/>
            <person name="Worley K.C."/>
            <person name="Gibbs R.A."/>
        </authorList>
    </citation>
    <scope>NUCLEOTIDE SEQUENCE</scope>
</reference>
<feature type="compositionally biased region" description="Polar residues" evidence="5">
    <location>
        <begin position="710"/>
        <end position="733"/>
    </location>
</feature>
<evidence type="ECO:0000256" key="5">
    <source>
        <dbReference type="SAM" id="MobiDB-lite"/>
    </source>
</evidence>
<dbReference type="GO" id="GO:0008013">
    <property type="term" value="F:beta-catenin binding"/>
    <property type="evidence" value="ECO:0000318"/>
    <property type="project" value="GO_Central"/>
</dbReference>
<dbReference type="SUPFAM" id="SSF54236">
    <property type="entry name" value="Ubiquitin-like"/>
    <property type="match status" value="1"/>
</dbReference>
<feature type="domain" description="DIX" evidence="7">
    <location>
        <begin position="772"/>
        <end position="854"/>
    </location>
</feature>
<evidence type="ECO:0000256" key="2">
    <source>
        <dbReference type="ARBA" id="ARBA00022490"/>
    </source>
</evidence>
<dbReference type="GO" id="GO:0030877">
    <property type="term" value="C:beta-catenin destruction complex"/>
    <property type="evidence" value="ECO:0000318"/>
    <property type="project" value="GO_Central"/>
</dbReference>
<protein>
    <recommendedName>
        <fullName evidence="10">Axin</fullName>
    </recommendedName>
</protein>
<dbReference type="SMART" id="SM00315">
    <property type="entry name" value="RGS"/>
    <property type="match status" value="1"/>
</dbReference>
<proteinExistence type="predicted"/>
<dbReference type="GO" id="GO:0032436">
    <property type="term" value="P:positive regulation of proteasomal ubiquitin-dependent protein catabolic process"/>
    <property type="evidence" value="ECO:0000318"/>
    <property type="project" value="GO_Central"/>
</dbReference>
<feature type="compositionally biased region" description="Polar residues" evidence="5">
    <location>
        <begin position="314"/>
        <end position="326"/>
    </location>
</feature>
<dbReference type="Pfam" id="PF00615">
    <property type="entry name" value="RGS"/>
    <property type="match status" value="1"/>
</dbReference>
<dbReference type="GO" id="GO:0031625">
    <property type="term" value="F:ubiquitin protein ligase binding"/>
    <property type="evidence" value="ECO:0000318"/>
    <property type="project" value="GO_Central"/>
</dbReference>
<feature type="region of interest" description="Disordered" evidence="5">
    <location>
        <begin position="1"/>
        <end position="54"/>
    </location>
</feature>
<dbReference type="CDD" id="cd08707">
    <property type="entry name" value="RGS_Axin"/>
    <property type="match status" value="1"/>
</dbReference>
<dbReference type="RefSeq" id="XP_011682439.1">
    <property type="nucleotide sequence ID" value="XM_011684137.2"/>
</dbReference>
<dbReference type="GO" id="GO:0019901">
    <property type="term" value="F:protein kinase binding"/>
    <property type="evidence" value="ECO:0000318"/>
    <property type="project" value="GO_Central"/>
</dbReference>
<feature type="compositionally biased region" description="Polar residues" evidence="5">
    <location>
        <begin position="686"/>
        <end position="696"/>
    </location>
</feature>
<dbReference type="InterPro" id="IPR038207">
    <property type="entry name" value="DIX_dom_sf"/>
</dbReference>
<evidence type="ECO:0000256" key="1">
    <source>
        <dbReference type="ARBA" id="ARBA00004496"/>
    </source>
</evidence>
<feature type="domain" description="RGS" evidence="6">
    <location>
        <begin position="91"/>
        <end position="210"/>
    </location>
</feature>
<dbReference type="KEGG" id="spu:576611"/>
<evidence type="ECO:0000256" key="3">
    <source>
        <dbReference type="ARBA" id="ARBA00022687"/>
    </source>
</evidence>
<dbReference type="PRINTS" id="PR01301">
    <property type="entry name" value="RGSPROTEIN"/>
</dbReference>
<dbReference type="InterPro" id="IPR001158">
    <property type="entry name" value="DIX"/>
</dbReference>
<feature type="region of interest" description="Disordered" evidence="5">
    <location>
        <begin position="609"/>
        <end position="670"/>
    </location>
</feature>
<feature type="region of interest" description="Disordered" evidence="5">
    <location>
        <begin position="491"/>
        <end position="510"/>
    </location>
</feature>
<feature type="region of interest" description="Disordered" evidence="5">
    <location>
        <begin position="684"/>
        <end position="769"/>
    </location>
</feature>
<dbReference type="Gene3D" id="1.10.196.10">
    <property type="match status" value="1"/>
</dbReference>
<comment type="subcellular location">
    <subcellularLocation>
        <location evidence="1">Cytoplasm</location>
    </subcellularLocation>
</comment>
<dbReference type="InterPro" id="IPR044926">
    <property type="entry name" value="RGS_subdomain_2"/>
</dbReference>
<dbReference type="EnsemblMetazoa" id="XM_011684131">
    <property type="protein sequence ID" value="XP_011682433"/>
    <property type="gene ID" value="LOC576611"/>
</dbReference>
<dbReference type="InterPro" id="IPR016137">
    <property type="entry name" value="RGS"/>
</dbReference>
<dbReference type="Pfam" id="PF08833">
    <property type="entry name" value="Axin_b-cat_bind"/>
    <property type="match status" value="1"/>
</dbReference>
<dbReference type="OrthoDB" id="10007451at2759"/>
<dbReference type="Gene3D" id="2.40.240.130">
    <property type="match status" value="1"/>
</dbReference>
<dbReference type="GO" id="GO:0016055">
    <property type="term" value="P:Wnt signaling pathway"/>
    <property type="evidence" value="ECO:0007669"/>
    <property type="project" value="UniProtKB-KW"/>
</dbReference>
<dbReference type="RefSeq" id="XP_781992.2">
    <property type="nucleotide sequence ID" value="XM_776899.5"/>
</dbReference>
<dbReference type="EnsemblMetazoa" id="XM_011684137">
    <property type="protein sequence ID" value="XP_011682439"/>
    <property type="gene ID" value="LOC576611"/>
</dbReference>
<dbReference type="Gene3D" id="1.10.167.10">
    <property type="entry name" value="Regulator of G-protein Signalling 4, domain 2"/>
    <property type="match status" value="1"/>
</dbReference>
<keyword evidence="9" id="KW-1185">Reference proteome</keyword>
<dbReference type="InterPro" id="IPR024066">
    <property type="entry name" value="RGS_subdom1/3"/>
</dbReference>
<feature type="compositionally biased region" description="Low complexity" evidence="5">
    <location>
        <begin position="742"/>
        <end position="766"/>
    </location>
</feature>
<accession>A0A7M7HQC4</accession>
<keyword evidence="2" id="KW-0963">Cytoplasm</keyword>
<dbReference type="SUPFAM" id="SSF48097">
    <property type="entry name" value="Regulator of G-protein signaling, RGS"/>
    <property type="match status" value="1"/>
</dbReference>
<dbReference type="InterPro" id="IPR029071">
    <property type="entry name" value="Ubiquitin-like_domsf"/>
</dbReference>
<dbReference type="OMA" id="YVYTAST"/>
<feature type="compositionally biased region" description="Basic residues" evidence="5">
    <location>
        <begin position="497"/>
        <end position="506"/>
    </location>
</feature>
<evidence type="ECO:0000256" key="4">
    <source>
        <dbReference type="PROSITE-ProRule" id="PRU00069"/>
    </source>
</evidence>
<dbReference type="PANTHER" id="PTHR46102">
    <property type="entry name" value="AXIN"/>
    <property type="match status" value="1"/>
</dbReference>
<evidence type="ECO:0008006" key="10">
    <source>
        <dbReference type="Google" id="ProtNLM"/>
    </source>
</evidence>
<dbReference type="InterPro" id="IPR043581">
    <property type="entry name" value="Axin-like"/>
</dbReference>
<dbReference type="EnsemblMetazoa" id="XM_003729028">
    <property type="protein sequence ID" value="XP_003729076"/>
    <property type="gene ID" value="LOC576611"/>
</dbReference>
<dbReference type="FunCoup" id="A0A7M7HQC4">
    <property type="interactions" value="1932"/>
</dbReference>
<dbReference type="SMR" id="A0A7M7HQC4"/>
<evidence type="ECO:0000313" key="8">
    <source>
        <dbReference type="EnsemblMetazoa" id="XP_011682433"/>
    </source>
</evidence>
<evidence type="ECO:0000259" key="6">
    <source>
        <dbReference type="PROSITE" id="PS50132"/>
    </source>
</evidence>
<sequence length="856" mass="96129">MSLEVYRFLADSGGSQLSERPPVPGEETEDRGSVSSSVKSGKQSDQSAGTPRRSYLKDAAKGGMLEEGAPLGFEPEGSASVTPPYTRWTESLHALLCDEDGIQLFKHYLIQENAENPLLFWLATQGFKKKSDNDPVRTDLAKLIYRRFIKKEGQQVVRLQTATRNHVAESIRTNKVAGKLFDASQREVEEYMRETSYPMFLKSDVYVQYVNNGGVSPKSSEGCSSNGSNGHHVQAGYLPTLPEDSELSDLPQAGSLTADLLFRSSHHRHNAERYQDRLYPGLLGGQNPYHPGCAAIAPATSNNDSELQSLSSDAISDDTMSLTDSSVDGFPVRSRQQQKRRQKRNMKYNIRQNGKVMTHLPCPRAHPRELPPTDPVEFAKKLTEKLEKVLQEREAKERLAAKLRKVEEEEHESEPPSSTTMRPPGTQIFPVHDFVEDDPNSILEDHMSRVFKDSNRHTPRGFSPRSRSPPDHHRSKLPPSMANVPQVSLHPKQISSHPHHSRHHMSKSKELIVPPNMATVGMAETPYMAYIEDTVRHKKRSSKKSDISSISKTTDSGIFEGAPSLPSDSENSMKRCADWIREENDIPDPRVQNQSMHHRQRHRVHPDHNTTITMPQQMGKKPVQYNTSRPQSMERERTHTPTTNLPKRSSPHLPKQPFIQDPNMPLMQPPEPLTVLEEARRRIDMSNRQQRMSSKTSDPRKEKRPAMIPSMTSLSLSGQTRSSMMPTSISDNQIYPGLSRPSTTGGKRPTSSSSSSKGRPTSSSGTMEKKVQPNITIAYYLCNDPIPYRTSLPGSEITLRQFKALISKKGTYRYTFKMPSTEFESGVVHQIIVDDDAVLPLYEGKVVGKVESVDDH</sequence>
<dbReference type="RefSeq" id="XP_011682433.1">
    <property type="nucleotide sequence ID" value="XM_011684131.2"/>
</dbReference>
<dbReference type="GO" id="GO:0005634">
    <property type="term" value="C:nucleus"/>
    <property type="evidence" value="ECO:0000318"/>
    <property type="project" value="GO_Central"/>
</dbReference>
<feature type="compositionally biased region" description="Low complexity" evidence="5">
    <location>
        <begin position="547"/>
        <end position="556"/>
    </location>
</feature>
<dbReference type="GO" id="GO:0048468">
    <property type="term" value="P:cell development"/>
    <property type="evidence" value="ECO:0000318"/>
    <property type="project" value="GO_Central"/>
</dbReference>
<evidence type="ECO:0000313" key="9">
    <source>
        <dbReference type="Proteomes" id="UP000007110"/>
    </source>
</evidence>
<dbReference type="RefSeq" id="XP_003729076.1">
    <property type="nucleotide sequence ID" value="XM_003729028.3"/>
</dbReference>
<feature type="region of interest" description="Disordered" evidence="5">
    <location>
        <begin position="403"/>
        <end position="432"/>
    </location>
</feature>
<dbReference type="GO" id="GO:0060090">
    <property type="term" value="F:molecular adaptor activity"/>
    <property type="evidence" value="ECO:0000318"/>
    <property type="project" value="GO_Central"/>
</dbReference>
<dbReference type="PROSITE" id="PS50132">
    <property type="entry name" value="RGS"/>
    <property type="match status" value="1"/>
</dbReference>
<dbReference type="InterPro" id="IPR014936">
    <property type="entry name" value="Axin_b-cat-bd"/>
</dbReference>
<dbReference type="PROSITE" id="PS50841">
    <property type="entry name" value="DIX"/>
    <property type="match status" value="1"/>
</dbReference>
<feature type="compositionally biased region" description="Basic residues" evidence="5">
    <location>
        <begin position="336"/>
        <end position="345"/>
    </location>
</feature>
<dbReference type="GO" id="GO:0005737">
    <property type="term" value="C:cytoplasm"/>
    <property type="evidence" value="ECO:0007669"/>
    <property type="project" value="UniProtKB-SubCell"/>
</dbReference>